<gene>
    <name evidence="2" type="ORF">nbrc107697_21350</name>
</gene>
<dbReference type="EMBL" id="BJOU01000001">
    <property type="protein sequence ID" value="GED98096.1"/>
    <property type="molecule type" value="Genomic_DNA"/>
</dbReference>
<proteinExistence type="predicted"/>
<dbReference type="PROSITE" id="PS51819">
    <property type="entry name" value="VOC"/>
    <property type="match status" value="1"/>
</dbReference>
<feature type="domain" description="VOC" evidence="1">
    <location>
        <begin position="143"/>
        <end position="262"/>
    </location>
</feature>
<protein>
    <recommendedName>
        <fullName evidence="1">VOC domain-containing protein</fullName>
    </recommendedName>
</protein>
<dbReference type="Gene3D" id="3.10.180.10">
    <property type="entry name" value="2,3-Dihydroxybiphenyl 1,2-Dioxygenase, domain 1"/>
    <property type="match status" value="1"/>
</dbReference>
<sequence>MGAVSTTASVIALSTPRAAEAVAAYTELLGPGIPDGRAHYWHTGSTMLVVTEGDPDARVLVPAAELVRGAAAEEAVTLLKRRAIPTAPAEPIGGAAVHTAADLPIGVIDTAALDTAALDTAALDPGAGGPATESAPGPSEVTRLDHIVMSAPSRDGALALFGAGLGFDFRLEQRFTPARGGEAVHQLFLRGAGSVVEILVSPQAPRIDLWGLAWTSADPDATHARLTDRGADLSEIRRGHKPGTRVFTIRGDDLVLPTIVIGHD</sequence>
<dbReference type="SUPFAM" id="SSF54593">
    <property type="entry name" value="Glyoxalase/Bleomycin resistance protein/Dihydroxybiphenyl dioxygenase"/>
    <property type="match status" value="1"/>
</dbReference>
<name>A0A7I9UYW5_9ACTN</name>
<dbReference type="AlphaFoldDB" id="A0A7I9UYW5"/>
<dbReference type="Proteomes" id="UP000444980">
    <property type="component" value="Unassembled WGS sequence"/>
</dbReference>
<reference evidence="3" key="1">
    <citation type="submission" date="2019-06" db="EMBL/GenBank/DDBJ databases">
        <title>Gordonia isolated from sludge of a wastewater treatment plant.</title>
        <authorList>
            <person name="Tamura T."/>
            <person name="Aoyama K."/>
            <person name="Kang Y."/>
            <person name="Saito S."/>
            <person name="Akiyama N."/>
            <person name="Yazawa K."/>
            <person name="Gonoi T."/>
            <person name="Mikami Y."/>
        </authorList>
    </citation>
    <scope>NUCLEOTIDE SEQUENCE [LARGE SCALE GENOMIC DNA]</scope>
    <source>
        <strain evidence="3">NBRC 107697</strain>
    </source>
</reference>
<evidence type="ECO:0000259" key="1">
    <source>
        <dbReference type="PROSITE" id="PS51819"/>
    </source>
</evidence>
<evidence type="ECO:0000313" key="3">
    <source>
        <dbReference type="Proteomes" id="UP000444980"/>
    </source>
</evidence>
<comment type="caution">
    <text evidence="2">The sequence shown here is derived from an EMBL/GenBank/DDBJ whole genome shotgun (WGS) entry which is preliminary data.</text>
</comment>
<accession>A0A7I9UYW5</accession>
<evidence type="ECO:0000313" key="2">
    <source>
        <dbReference type="EMBL" id="GED98096.1"/>
    </source>
</evidence>
<organism evidence="2 3">
    <name type="scientific">Gordonia crocea</name>
    <dbReference type="NCBI Taxonomy" id="589162"/>
    <lineage>
        <taxon>Bacteria</taxon>
        <taxon>Bacillati</taxon>
        <taxon>Actinomycetota</taxon>
        <taxon>Actinomycetes</taxon>
        <taxon>Mycobacteriales</taxon>
        <taxon>Gordoniaceae</taxon>
        <taxon>Gordonia</taxon>
    </lineage>
</organism>
<dbReference type="InterPro" id="IPR037523">
    <property type="entry name" value="VOC_core"/>
</dbReference>
<keyword evidence="3" id="KW-1185">Reference proteome</keyword>
<dbReference type="InterPro" id="IPR029068">
    <property type="entry name" value="Glyas_Bleomycin-R_OHBP_Dase"/>
</dbReference>